<dbReference type="GO" id="GO:1990281">
    <property type="term" value="C:efflux pump complex"/>
    <property type="evidence" value="ECO:0007669"/>
    <property type="project" value="TreeGrafter"/>
</dbReference>
<dbReference type="Gene3D" id="2.40.50.100">
    <property type="match status" value="1"/>
</dbReference>
<keyword evidence="7" id="KW-1185">Reference proteome</keyword>
<evidence type="ECO:0000259" key="4">
    <source>
        <dbReference type="Pfam" id="PF25954"/>
    </source>
</evidence>
<dbReference type="Gene3D" id="2.40.30.170">
    <property type="match status" value="1"/>
</dbReference>
<reference evidence="5 8" key="1">
    <citation type="submission" date="2016-03" db="EMBL/GenBank/DDBJ databases">
        <authorList>
            <person name="Hansen M.J."/>
            <person name="Bojesen A.M."/>
            <person name="Planet P."/>
        </authorList>
    </citation>
    <scope>NUCLEOTIDE SEQUENCE [LARGE SCALE GENOMIC DNA]</scope>
    <source>
        <strain evidence="5 8">HPA 21</strain>
    </source>
</reference>
<evidence type="ECO:0000313" key="5">
    <source>
        <dbReference type="EMBL" id="QIM65480.1"/>
    </source>
</evidence>
<evidence type="ECO:0000313" key="6">
    <source>
        <dbReference type="EMBL" id="RPE96074.1"/>
    </source>
</evidence>
<dbReference type="Proteomes" id="UP000502287">
    <property type="component" value="Chromosome"/>
</dbReference>
<dbReference type="Proteomes" id="UP000276901">
    <property type="component" value="Unassembled WGS sequence"/>
</dbReference>
<dbReference type="PANTHER" id="PTHR30469">
    <property type="entry name" value="MULTIDRUG RESISTANCE PROTEIN MDTA"/>
    <property type="match status" value="1"/>
</dbReference>
<dbReference type="EMBL" id="RKQT01000001">
    <property type="protein sequence ID" value="RPE96074.1"/>
    <property type="molecule type" value="Genomic_DNA"/>
</dbReference>
<dbReference type="SUPFAM" id="SSF111369">
    <property type="entry name" value="HlyD-like secretion proteins"/>
    <property type="match status" value="1"/>
</dbReference>
<dbReference type="Pfam" id="PF25876">
    <property type="entry name" value="HH_MFP_RND"/>
    <property type="match status" value="1"/>
</dbReference>
<dbReference type="NCBIfam" id="TIGR01730">
    <property type="entry name" value="RND_mfp"/>
    <property type="match status" value="1"/>
</dbReference>
<feature type="domain" description="Multidrug resistance protein MdtA-like alpha-helical hairpin" evidence="2">
    <location>
        <begin position="118"/>
        <end position="177"/>
    </location>
</feature>
<dbReference type="InterPro" id="IPR006143">
    <property type="entry name" value="RND_pump_MFP"/>
</dbReference>
<dbReference type="InterPro" id="IPR058624">
    <property type="entry name" value="MdtA-like_HH"/>
</dbReference>
<protein>
    <submittedName>
        <fullName evidence="5">Efflux transporter periplasmic adaptor subunit</fullName>
    </submittedName>
    <submittedName>
        <fullName evidence="6">Membrane fusion protein (Multidrug efflux system)</fullName>
    </submittedName>
</protein>
<dbReference type="RefSeq" id="WP_123955991.1">
    <property type="nucleotide sequence ID" value="NZ_CP015029.1"/>
</dbReference>
<feature type="domain" description="Multidrug resistance protein MdtA-like barrel-sandwich hybrid" evidence="3">
    <location>
        <begin position="83"/>
        <end position="201"/>
    </location>
</feature>
<organism evidence="5 8">
    <name type="scientific">Frederiksenia canicola</name>
    <dbReference type="NCBI Taxonomy" id="123824"/>
    <lineage>
        <taxon>Bacteria</taxon>
        <taxon>Pseudomonadati</taxon>
        <taxon>Pseudomonadota</taxon>
        <taxon>Gammaproteobacteria</taxon>
        <taxon>Pasteurellales</taxon>
        <taxon>Pasteurellaceae</taxon>
        <taxon>Frederiksenia</taxon>
    </lineage>
</organism>
<evidence type="ECO:0000259" key="3">
    <source>
        <dbReference type="Pfam" id="PF25917"/>
    </source>
</evidence>
<evidence type="ECO:0000313" key="8">
    <source>
        <dbReference type="Proteomes" id="UP000502287"/>
    </source>
</evidence>
<dbReference type="EMBL" id="CP015029">
    <property type="protein sequence ID" value="QIM65480.1"/>
    <property type="molecule type" value="Genomic_DNA"/>
</dbReference>
<dbReference type="KEGG" id="fcl:A4G17_08520"/>
<dbReference type="GO" id="GO:0015562">
    <property type="term" value="F:efflux transmembrane transporter activity"/>
    <property type="evidence" value="ECO:0007669"/>
    <property type="project" value="TreeGrafter"/>
</dbReference>
<feature type="domain" description="CusB-like beta-barrel" evidence="4">
    <location>
        <begin position="214"/>
        <end position="283"/>
    </location>
</feature>
<name>A0AAE6X5W3_9PAST</name>
<accession>A0AAE6X5W3</accession>
<dbReference type="InterPro" id="IPR058625">
    <property type="entry name" value="MdtA-like_BSH"/>
</dbReference>
<evidence type="ECO:0000313" key="7">
    <source>
        <dbReference type="Proteomes" id="UP000276901"/>
    </source>
</evidence>
<dbReference type="Gene3D" id="2.40.420.20">
    <property type="match status" value="1"/>
</dbReference>
<evidence type="ECO:0000259" key="2">
    <source>
        <dbReference type="Pfam" id="PF25876"/>
    </source>
</evidence>
<dbReference type="FunFam" id="2.40.30.170:FF:000010">
    <property type="entry name" value="Efflux RND transporter periplasmic adaptor subunit"/>
    <property type="match status" value="1"/>
</dbReference>
<dbReference type="InterPro" id="IPR058792">
    <property type="entry name" value="Beta-barrel_RND_2"/>
</dbReference>
<dbReference type="Pfam" id="PF25954">
    <property type="entry name" value="Beta-barrel_RND_2"/>
    <property type="match status" value="1"/>
</dbReference>
<evidence type="ECO:0000256" key="1">
    <source>
        <dbReference type="ARBA" id="ARBA00009477"/>
    </source>
</evidence>
<dbReference type="PANTHER" id="PTHR30469:SF11">
    <property type="entry name" value="BLL4320 PROTEIN"/>
    <property type="match status" value="1"/>
</dbReference>
<dbReference type="Pfam" id="PF25917">
    <property type="entry name" value="BSH_RND"/>
    <property type="match status" value="1"/>
</dbReference>
<gene>
    <name evidence="5" type="ORF">A4G17_08520</name>
    <name evidence="6" type="ORF">EDC49_0455</name>
</gene>
<sequence length="395" mass="43123">MTTEMKKPSSAKKFGFGLILILVALVFAGVVGFNMFVSHKKAEFAKNMPEKENLVTVAKVEAKEWTPAIEAVGYIRPNQGAMLSSQMSGTVSRILVKSGDMVKKGQLLVELDSSVEMASLRAMEAQLPNVQANYERFRQLVKSNSASKAEFDNAQSAYNQLVANIESAKAGLKRRQIYAPFDGEAGIVKINVGQYINIGTEMVRVEDRSQMKVSFTLPQTDLERIAVGQKVTVTADAVLGETFEAKITAIDPAVNKTTGLVDLEATVEGRDKLYSGMFARLRILLPTERNQIVVPQIAVTYTMYGESAYILVPLSDEEKAKFEGIGKDVSKLFRVKQVEVKTLDRRGIYAQLGSGINVGDTIVTGGFQRLRNNALVLVSDKVGAGTTQPAKATRL</sequence>
<dbReference type="Gene3D" id="1.10.287.470">
    <property type="entry name" value="Helix hairpin bin"/>
    <property type="match status" value="1"/>
</dbReference>
<proteinExistence type="inferred from homology"/>
<reference evidence="6 7" key="2">
    <citation type="submission" date="2018-11" db="EMBL/GenBank/DDBJ databases">
        <title>Genomic Encyclopedia of Type Strains, Phase IV (KMG-IV): sequencing the most valuable type-strain genomes for metagenomic binning, comparative biology and taxonomic classification.</title>
        <authorList>
            <person name="Goeker M."/>
        </authorList>
    </citation>
    <scope>NUCLEOTIDE SEQUENCE [LARGE SCALE GENOMIC DNA]</scope>
    <source>
        <strain evidence="6 7">DSM 25797</strain>
    </source>
</reference>
<dbReference type="AlphaFoldDB" id="A0AAE6X5W3"/>
<comment type="similarity">
    <text evidence="1">Belongs to the membrane fusion protein (MFP) (TC 8.A.1) family.</text>
</comment>